<reference evidence="11 12" key="1">
    <citation type="journal article" date="2006" name="Nature">
        <title>Insights from the genome of the biotrophic fungal plant pathogen Ustilago maydis.</title>
        <authorList>
            <person name="Kamper J."/>
            <person name="Kahmann R."/>
            <person name="Bolker M."/>
            <person name="Ma L.J."/>
            <person name="Brefort T."/>
            <person name="Saville B.J."/>
            <person name="Banuett F."/>
            <person name="Kronstad J.W."/>
            <person name="Gold S.E."/>
            <person name="Muller O."/>
            <person name="Perlin M.H."/>
            <person name="Wosten H.A."/>
            <person name="de Vries R."/>
            <person name="Ruiz-Herrera J."/>
            <person name="Reynaga-Pena C.G."/>
            <person name="Snetselaar K."/>
            <person name="McCann M."/>
            <person name="Perez-Martin J."/>
            <person name="Feldbrugge M."/>
            <person name="Basse C.W."/>
            <person name="Steinberg G."/>
            <person name="Ibeas J.I."/>
            <person name="Holloman W."/>
            <person name="Guzman P."/>
            <person name="Farman M."/>
            <person name="Stajich J.E."/>
            <person name="Sentandreu R."/>
            <person name="Gonzalez-Prieto J.M."/>
            <person name="Kennell J.C."/>
            <person name="Molina L."/>
            <person name="Schirawski J."/>
            <person name="Mendoza-Mendoza A."/>
            <person name="Greilinger D."/>
            <person name="Munch K."/>
            <person name="Rossel N."/>
            <person name="Scherer M."/>
            <person name="Vranes M."/>
            <person name="Ladendorf O."/>
            <person name="Vincon V."/>
            <person name="Fuchs U."/>
            <person name="Sandrock B."/>
            <person name="Meng S."/>
            <person name="Ho E.C."/>
            <person name="Cahill M.J."/>
            <person name="Boyce K.J."/>
            <person name="Klose J."/>
            <person name="Klosterman S.J."/>
            <person name="Deelstra H.J."/>
            <person name="Ortiz-Castellanos L."/>
            <person name="Li W."/>
            <person name="Sanchez-Alonso P."/>
            <person name="Schreier P.H."/>
            <person name="Hauser-Hahn I."/>
            <person name="Vaupel M."/>
            <person name="Koopmann E."/>
            <person name="Friedrich G."/>
            <person name="Voss H."/>
            <person name="Schluter T."/>
            <person name="Margolis J."/>
            <person name="Platt D."/>
            <person name="Swimmer C."/>
            <person name="Gnirke A."/>
            <person name="Chen F."/>
            <person name="Vysotskaia V."/>
            <person name="Mannhaupt G."/>
            <person name="Guldener U."/>
            <person name="Munsterkotter M."/>
            <person name="Haase D."/>
            <person name="Oesterheld M."/>
            <person name="Mewes H.W."/>
            <person name="Mauceli E.W."/>
            <person name="DeCaprio D."/>
            <person name="Wade C.M."/>
            <person name="Butler J."/>
            <person name="Young S."/>
            <person name="Jaffe D.B."/>
            <person name="Calvo S."/>
            <person name="Nusbaum C."/>
            <person name="Galagan J."/>
            <person name="Birren B.W."/>
        </authorList>
    </citation>
    <scope>NUCLEOTIDE SEQUENCE [LARGE SCALE GENOMIC DNA]</scope>
    <source>
        <strain evidence="12">DSM 14603 / FGSC 9021 / UM521</strain>
    </source>
</reference>
<dbReference type="InterPro" id="IPR001117">
    <property type="entry name" value="Cu-oxidase_2nd"/>
</dbReference>
<evidence type="ECO:0000256" key="2">
    <source>
        <dbReference type="ARBA" id="ARBA00022723"/>
    </source>
</evidence>
<dbReference type="Gene3D" id="2.60.40.420">
    <property type="entry name" value="Cupredoxins - blue copper proteins"/>
    <property type="match status" value="3"/>
</dbReference>
<evidence type="ECO:0000259" key="8">
    <source>
        <dbReference type="Pfam" id="PF00394"/>
    </source>
</evidence>
<dbReference type="Pfam" id="PF00394">
    <property type="entry name" value="Cu-oxidase"/>
    <property type="match status" value="1"/>
</dbReference>
<dbReference type="InterPro" id="IPR045087">
    <property type="entry name" value="Cu-oxidase_fam"/>
</dbReference>
<dbReference type="PROSITE" id="PS00079">
    <property type="entry name" value="MULTICOPPER_OXIDASE1"/>
    <property type="match status" value="1"/>
</dbReference>
<gene>
    <name evidence="11" type="ORF">UMAG_05361</name>
</gene>
<comment type="similarity">
    <text evidence="1">Belongs to the multicopper oxidase family.</text>
</comment>
<feature type="region of interest" description="Disordered" evidence="7">
    <location>
        <begin position="1163"/>
        <end position="1200"/>
    </location>
</feature>
<dbReference type="FunFam" id="2.60.40.420:FF:000036">
    <property type="entry name" value="L-ascorbate oxidase"/>
    <property type="match status" value="1"/>
</dbReference>
<evidence type="ECO:0008006" key="13">
    <source>
        <dbReference type="Google" id="ProtNLM"/>
    </source>
</evidence>
<dbReference type="GeneID" id="23565276"/>
<evidence type="ECO:0000259" key="10">
    <source>
        <dbReference type="Pfam" id="PF07732"/>
    </source>
</evidence>
<dbReference type="InterPro" id="IPR033138">
    <property type="entry name" value="Cu_oxidase_CS"/>
</dbReference>
<evidence type="ECO:0000256" key="3">
    <source>
        <dbReference type="ARBA" id="ARBA00022729"/>
    </source>
</evidence>
<evidence type="ECO:0000256" key="5">
    <source>
        <dbReference type="ARBA" id="ARBA00023008"/>
    </source>
</evidence>
<dbReference type="InterPro" id="IPR011706">
    <property type="entry name" value="Cu-oxidase_C"/>
</dbReference>
<dbReference type="InterPro" id="IPR008972">
    <property type="entry name" value="Cupredoxin"/>
</dbReference>
<feature type="compositionally biased region" description="Low complexity" evidence="7">
    <location>
        <begin position="1163"/>
        <end position="1192"/>
    </location>
</feature>
<dbReference type="InterPro" id="IPR011707">
    <property type="entry name" value="Cu-oxidase-like_N"/>
</dbReference>
<feature type="domain" description="Plastocyanin-like" evidence="9">
    <location>
        <begin position="555"/>
        <end position="687"/>
    </location>
</feature>
<proteinExistence type="inferred from homology"/>
<accession>A0A0D1DQX0</accession>
<dbReference type="OMA" id="WAQITIG"/>
<evidence type="ECO:0000259" key="9">
    <source>
        <dbReference type="Pfam" id="PF07731"/>
    </source>
</evidence>
<dbReference type="STRING" id="237631.A0A0D1DQX0"/>
<dbReference type="PANTHER" id="PTHR11709:SF488">
    <property type="entry name" value="LACCASE-RELATED"/>
    <property type="match status" value="1"/>
</dbReference>
<evidence type="ECO:0000256" key="6">
    <source>
        <dbReference type="ARBA" id="ARBA00023180"/>
    </source>
</evidence>
<dbReference type="PANTHER" id="PTHR11709">
    <property type="entry name" value="MULTI-COPPER OXIDASE"/>
    <property type="match status" value="1"/>
</dbReference>
<dbReference type="SUPFAM" id="SSF49503">
    <property type="entry name" value="Cupredoxins"/>
    <property type="match status" value="3"/>
</dbReference>
<sequence>MRITHAFMERGGRYRRLLSIGLAWVALILVLFVLLTASLSAAVPVSTTAERTEGTGNEAQSHFDGEEIDHRKLLRKRHEQISSGSVATGFAHPTHLYRRDADALPPPDKAYNMSVTQGIISPDGFERLGFLMNGNFPADPFVWDENDDVEINVINNGPVPFAIHWHGIHQIGSPEMDGVPGLSQWNIYPGESYTYRFKLVNQYGGYWYHSHERGYYADGLRGTIYIRPKPGRQKPWSYISTDQDDIEQMEAAEHDSQIMSLSDHWHINHTEMLLVVHETGVPPACFDSLHINGRGRQYCVNNWSKVISPIQASLLRNFSSTNPEGITSKGCISLVPPKSGYTVKGTLDERYGGVCQNTTAPLTVFSAAKAIKKGRRWLNLQVVDTATNWYYGISVDSHKMWIVAVDGHYIQPMQVDWAQITIGSRLSVMIQLDPALDGNMFPIRLTGARALQPIEGHAFLSYIDDVDGTWNPGQEEDFGYLMRTLTTAHVPMSGFVSDPSVVKWKQNLSVPFDPINQVPQTSNMTLHAVASQNSLNVWQVATMPLDTARLADDRPILFNATDGNATLNQMTPYASIPFGTVVDVIMENNIYSIVGGPNSPHPFHMHSRRFWIIGSGAGPFPADTVAEAQGQGILFNLETPPLRDGFDIDSNSWVVIRYVADHAAANILHCHIDDHAIEGMAAVLLEGLEKIPAGGNFSDTIKARPSKWVETKNDELGQVLEASWATGSANAKYVAPAPTDTVDPWGDPRSLAQSIQLYASSNSVLKAITSSLVSEMGEVKATATGVVTAITATVSDHLTTFTGVAASSSVFATTTASVTLATVTENAVASASSTAIVATATESASASVASAQSLAAVASTTTALTLAVETLTSVLSVSASQVINTVVSATDTSAAAVATSNTVTSINTAQSTLFAIAFTTEVVTASAAETPTVKSSVETPAIITSSSTVYVTVLATVAPTLSLSSLAAQSTKSSSSAAIKTTNASSTRVSLASQTTVAAVSTASLVSLLPYTTLYATVPASTALFSTGTSTLLKLDGQTAAATTTKTATSPSLSTQSASRTDADSGIEDDDVVTEETDNIGASATTSLSSQSMSSSASLRVASANLVLTTSVVAADSTSTAQASSTVVIERAGTTTIASLNRAASTHVSASTTSARAVLTEVATTSATQTPHTTISESQASRATSQSTSTGSEAASPTANAANYGTHSAATTFLAYSTSVETSEAALTSSSATVSEDEPAYDNPVFPSSTGAVSTSTTTAATKPTNSFTSSGTGNEGESGGYDTQADG</sequence>
<dbReference type="PROSITE" id="PS00080">
    <property type="entry name" value="MULTICOPPER_OXIDASE2"/>
    <property type="match status" value="1"/>
</dbReference>
<feature type="compositionally biased region" description="Polar residues" evidence="7">
    <location>
        <begin position="1050"/>
        <end position="1060"/>
    </location>
</feature>
<dbReference type="Pfam" id="PF07732">
    <property type="entry name" value="Cu-oxidase_3"/>
    <property type="match status" value="1"/>
</dbReference>
<keyword evidence="12" id="KW-1185">Reference proteome</keyword>
<evidence type="ECO:0000256" key="4">
    <source>
        <dbReference type="ARBA" id="ARBA00023002"/>
    </source>
</evidence>
<dbReference type="VEuPathDB" id="FungiDB:UMAG_05361"/>
<evidence type="ECO:0000256" key="1">
    <source>
        <dbReference type="ARBA" id="ARBA00010609"/>
    </source>
</evidence>
<dbReference type="RefSeq" id="XP_011392061.1">
    <property type="nucleotide sequence ID" value="XM_011393759.1"/>
</dbReference>
<dbReference type="KEGG" id="uma:UMAG_05361"/>
<dbReference type="InterPro" id="IPR002355">
    <property type="entry name" value="Cu_oxidase_Cu_BS"/>
</dbReference>
<evidence type="ECO:0000313" key="12">
    <source>
        <dbReference type="Proteomes" id="UP000000561"/>
    </source>
</evidence>
<evidence type="ECO:0000256" key="7">
    <source>
        <dbReference type="SAM" id="MobiDB-lite"/>
    </source>
</evidence>
<dbReference type="Proteomes" id="UP000000561">
    <property type="component" value="Chromosome 19"/>
</dbReference>
<keyword evidence="4" id="KW-0560">Oxidoreductase</keyword>
<dbReference type="InParanoid" id="A0A0D1DQX0"/>
<evidence type="ECO:0000313" key="11">
    <source>
        <dbReference type="EMBL" id="KIS66366.1"/>
    </source>
</evidence>
<feature type="compositionally biased region" description="Low complexity" evidence="7">
    <location>
        <begin position="1248"/>
        <end position="1273"/>
    </location>
</feature>
<dbReference type="FunFam" id="2.60.40.420:FF:000182">
    <property type="entry name" value="Chromosome 19, whole genome shotgun sequence"/>
    <property type="match status" value="1"/>
</dbReference>
<name>A0A0D1DQX0_MYCMD</name>
<feature type="region of interest" description="Disordered" evidence="7">
    <location>
        <begin position="46"/>
        <end position="65"/>
    </location>
</feature>
<feature type="domain" description="Plastocyanin-like" evidence="10">
    <location>
        <begin position="115"/>
        <end position="229"/>
    </location>
</feature>
<feature type="region of interest" description="Disordered" evidence="7">
    <location>
        <begin position="1044"/>
        <end position="1069"/>
    </location>
</feature>
<keyword evidence="6" id="KW-0325">Glycoprotein</keyword>
<dbReference type="eggNOG" id="KOG1263">
    <property type="taxonomic scope" value="Eukaryota"/>
</dbReference>
<feature type="domain" description="Plastocyanin-like" evidence="8">
    <location>
        <begin position="257"/>
        <end position="435"/>
    </location>
</feature>
<keyword evidence="2" id="KW-0479">Metal-binding</keyword>
<dbReference type="CDD" id="cd13850">
    <property type="entry name" value="CuRO_1_Abr2_like"/>
    <property type="match status" value="1"/>
</dbReference>
<dbReference type="GO" id="GO:0005507">
    <property type="term" value="F:copper ion binding"/>
    <property type="evidence" value="ECO:0007669"/>
    <property type="project" value="InterPro"/>
</dbReference>
<dbReference type="EMBL" id="CM003158">
    <property type="protein sequence ID" value="KIS66366.1"/>
    <property type="molecule type" value="Genomic_DNA"/>
</dbReference>
<dbReference type="Pfam" id="PF07731">
    <property type="entry name" value="Cu-oxidase_2"/>
    <property type="match status" value="1"/>
</dbReference>
<dbReference type="OrthoDB" id="2121828at2759"/>
<feature type="region of interest" description="Disordered" evidence="7">
    <location>
        <begin position="1229"/>
        <end position="1288"/>
    </location>
</feature>
<keyword evidence="5" id="KW-0186">Copper</keyword>
<dbReference type="CDD" id="cd13898">
    <property type="entry name" value="CuRO_3_Abr2_like"/>
    <property type="match status" value="1"/>
</dbReference>
<organism evidence="11 12">
    <name type="scientific">Mycosarcoma maydis</name>
    <name type="common">Corn smut fungus</name>
    <name type="synonym">Ustilago maydis</name>
    <dbReference type="NCBI Taxonomy" id="5270"/>
    <lineage>
        <taxon>Eukaryota</taxon>
        <taxon>Fungi</taxon>
        <taxon>Dikarya</taxon>
        <taxon>Basidiomycota</taxon>
        <taxon>Ustilaginomycotina</taxon>
        <taxon>Ustilaginomycetes</taxon>
        <taxon>Ustilaginales</taxon>
        <taxon>Ustilaginaceae</taxon>
        <taxon>Mycosarcoma</taxon>
    </lineage>
</organism>
<keyword evidence="3" id="KW-0732">Signal</keyword>
<dbReference type="GO" id="GO:0016491">
    <property type="term" value="F:oxidoreductase activity"/>
    <property type="evidence" value="ECO:0000318"/>
    <property type="project" value="GO_Central"/>
</dbReference>
<feature type="compositionally biased region" description="Polar residues" evidence="7">
    <location>
        <begin position="46"/>
        <end position="60"/>
    </location>
</feature>
<dbReference type="CDD" id="cd13876">
    <property type="entry name" value="CuRO_2_Abr2_like"/>
    <property type="match status" value="1"/>
</dbReference>
<protein>
    <recommendedName>
        <fullName evidence="13">Laccase I</fullName>
    </recommendedName>
</protein>